<dbReference type="AlphaFoldDB" id="A0A348FWE6"/>
<dbReference type="GO" id="GO:0032259">
    <property type="term" value="P:methylation"/>
    <property type="evidence" value="ECO:0007669"/>
    <property type="project" value="UniProtKB-KW"/>
</dbReference>
<sequence length="318" mass="34927">MPERDNDSSPYGACEPGAFASRIIRLTRRIPDRWLYRRLAFTLRRLVTMRLAGRPLDVESMGARFRLYPFNNVCEKRILFTPQYFDPVERAALAAFIDQRIGCGLDVTFVDIGANIGGYSLFVAARTRGHGRLLAIEPQPVVFDRLCFNIGANPGCGVKALSVAVADREGPLTLFLAARNKGESSVKVLGFDAGEGASVTVPAAPLNRILDSEGIDRIDAMKIDVEGAEDLVLLPFFRSAPAARWPALLILANRPDLWHSDVHALLAEHGYVLRGTSRLKRLYERPDEAAAGGAQDPSREEKESPEAPAAGEQRMASR</sequence>
<keyword evidence="4" id="KW-1185">Reference proteome</keyword>
<dbReference type="Gene3D" id="3.40.50.150">
    <property type="entry name" value="Vaccinia Virus protein VP39"/>
    <property type="match status" value="1"/>
</dbReference>
<organism evidence="3 4">
    <name type="scientific">Blastochloris tepida</name>
    <dbReference type="NCBI Taxonomy" id="2233851"/>
    <lineage>
        <taxon>Bacteria</taxon>
        <taxon>Pseudomonadati</taxon>
        <taxon>Pseudomonadota</taxon>
        <taxon>Alphaproteobacteria</taxon>
        <taxon>Hyphomicrobiales</taxon>
        <taxon>Blastochloridaceae</taxon>
        <taxon>Blastochloris</taxon>
    </lineage>
</organism>
<dbReference type="NCBIfam" id="TIGR01444">
    <property type="entry name" value="fkbM_fam"/>
    <property type="match status" value="1"/>
</dbReference>
<evidence type="ECO:0000313" key="4">
    <source>
        <dbReference type="Proteomes" id="UP000266934"/>
    </source>
</evidence>
<dbReference type="GO" id="GO:0008168">
    <property type="term" value="F:methyltransferase activity"/>
    <property type="evidence" value="ECO:0007669"/>
    <property type="project" value="UniProtKB-KW"/>
</dbReference>
<dbReference type="PANTHER" id="PTHR34203">
    <property type="entry name" value="METHYLTRANSFERASE, FKBM FAMILY PROTEIN"/>
    <property type="match status" value="1"/>
</dbReference>
<feature type="region of interest" description="Disordered" evidence="1">
    <location>
        <begin position="284"/>
        <end position="318"/>
    </location>
</feature>
<dbReference type="RefSeq" id="WP_126396985.1">
    <property type="nucleotide sequence ID" value="NZ_AP018907.1"/>
</dbReference>
<dbReference type="KEGG" id="blag:BLTE_03140"/>
<dbReference type="SUPFAM" id="SSF53335">
    <property type="entry name" value="S-adenosyl-L-methionine-dependent methyltransferases"/>
    <property type="match status" value="1"/>
</dbReference>
<keyword evidence="3" id="KW-0808">Transferase</keyword>
<gene>
    <name evidence="3" type="ORF">BLTE_03140</name>
</gene>
<dbReference type="InterPro" id="IPR029063">
    <property type="entry name" value="SAM-dependent_MTases_sf"/>
</dbReference>
<dbReference type="PANTHER" id="PTHR34203:SF15">
    <property type="entry name" value="SLL1173 PROTEIN"/>
    <property type="match status" value="1"/>
</dbReference>
<reference evidence="3 4" key="1">
    <citation type="submission" date="2018-08" db="EMBL/GenBank/DDBJ databases">
        <title>Complete genome sequencing of Blastochloris tepida GI.</title>
        <authorList>
            <person name="Tsukatani Y."/>
            <person name="Mori H."/>
        </authorList>
    </citation>
    <scope>NUCLEOTIDE SEQUENCE [LARGE SCALE GENOMIC DNA]</scope>
    <source>
        <strain evidence="3 4">GI</strain>
    </source>
</reference>
<proteinExistence type="predicted"/>
<evidence type="ECO:0000313" key="3">
    <source>
        <dbReference type="EMBL" id="BBF91629.1"/>
    </source>
</evidence>
<dbReference type="InterPro" id="IPR052514">
    <property type="entry name" value="SAM-dependent_MTase"/>
</dbReference>
<dbReference type="OrthoDB" id="7542440at2"/>
<keyword evidence="3" id="KW-0489">Methyltransferase</keyword>
<dbReference type="Proteomes" id="UP000266934">
    <property type="component" value="Chromosome"/>
</dbReference>
<dbReference type="Pfam" id="PF05050">
    <property type="entry name" value="Methyltransf_21"/>
    <property type="match status" value="1"/>
</dbReference>
<dbReference type="EMBL" id="AP018907">
    <property type="protein sequence ID" value="BBF91629.1"/>
    <property type="molecule type" value="Genomic_DNA"/>
</dbReference>
<dbReference type="InterPro" id="IPR006342">
    <property type="entry name" value="FkbM_mtfrase"/>
</dbReference>
<evidence type="ECO:0000256" key="1">
    <source>
        <dbReference type="SAM" id="MobiDB-lite"/>
    </source>
</evidence>
<accession>A0A348FWE6</accession>
<feature type="domain" description="Methyltransferase FkbM" evidence="2">
    <location>
        <begin position="111"/>
        <end position="233"/>
    </location>
</feature>
<protein>
    <submittedName>
        <fullName evidence="3">Methyltransferase</fullName>
    </submittedName>
</protein>
<evidence type="ECO:0000259" key="2">
    <source>
        <dbReference type="Pfam" id="PF05050"/>
    </source>
</evidence>
<name>A0A348FWE6_9HYPH</name>